<gene>
    <name evidence="3" type="primary">nms</name>
</gene>
<reference evidence="3" key="2">
    <citation type="submission" date="2025-08" db="UniProtKB">
        <authorList>
            <consortium name="RefSeq"/>
        </authorList>
    </citation>
    <scope>IDENTIFICATION</scope>
    <source>
        <tissue evidence="3">Blood</tissue>
    </source>
</reference>
<dbReference type="PANTHER" id="PTHR32414:SF2">
    <property type="entry name" value="NEUROMEDIN-S"/>
    <property type="match status" value="1"/>
</dbReference>
<dbReference type="Proteomes" id="UP000221080">
    <property type="component" value="Chromosome 6"/>
</dbReference>
<sequence>MRETCFRELYSLCLILWCLTGFYSQAECYPLLDCGDDGDYTQGSAVQSSLCGLVWGDQKKEQIQNVFKRFLFHYSKARNSVGTVERESHSVHPLMRLSPKFTLRRKKQQVLSTLKKTCGRSDRFIRGIRELTGCAGGW</sequence>
<feature type="signal peptide" evidence="1">
    <location>
        <begin position="1"/>
        <end position="28"/>
    </location>
</feature>
<keyword evidence="1" id="KW-0732">Signal</keyword>
<accession>A0A2D0R6N1</accession>
<evidence type="ECO:0000256" key="1">
    <source>
        <dbReference type="SAM" id="SignalP"/>
    </source>
</evidence>
<reference evidence="2" key="1">
    <citation type="journal article" date="2016" name="Nat. Commun.">
        <title>The channel catfish genome sequence provides insights into the evolution of scale formation in teleosts.</title>
        <authorList>
            <person name="Liu Z."/>
            <person name="Liu S."/>
            <person name="Yao J."/>
            <person name="Bao L."/>
            <person name="Zhang J."/>
            <person name="Li Y."/>
            <person name="Jiang C."/>
            <person name="Sun L."/>
            <person name="Wang R."/>
            <person name="Zhang Y."/>
            <person name="Zhou T."/>
            <person name="Zeng Q."/>
            <person name="Fu Q."/>
            <person name="Gao S."/>
            <person name="Li N."/>
            <person name="Koren S."/>
            <person name="Jiang Y."/>
            <person name="Zimin A."/>
            <person name="Xu P."/>
            <person name="Phillippy A.M."/>
            <person name="Geng X."/>
            <person name="Song L."/>
            <person name="Sun F."/>
            <person name="Li C."/>
            <person name="Wang X."/>
            <person name="Chen A."/>
            <person name="Jin Y."/>
            <person name="Yuan Z."/>
            <person name="Yang Y."/>
            <person name="Tan S."/>
            <person name="Peatman E."/>
            <person name="Lu J."/>
            <person name="Qin Z."/>
            <person name="Dunham R."/>
            <person name="Li Z."/>
            <person name="Sonstegard T."/>
            <person name="Feng J."/>
            <person name="Danzmann R.G."/>
            <person name="Schroeder S."/>
            <person name="Scheffler B."/>
            <person name="Duke M.V."/>
            <person name="Ballard L."/>
            <person name="Kucuktas H."/>
            <person name="Kaltenboeck L."/>
            <person name="Liu H."/>
            <person name="Armbruster J."/>
            <person name="Xie Y."/>
            <person name="Kirby M.L."/>
            <person name="Tian Y."/>
            <person name="Flanagan M.E."/>
            <person name="Mu W."/>
            <person name="Waldbieser G.C."/>
        </authorList>
    </citation>
    <scope>NUCLEOTIDE SEQUENCE [LARGE SCALE GENOMIC DNA]</scope>
    <source>
        <strain evidence="2">SDA103</strain>
    </source>
</reference>
<dbReference type="KEGG" id="ipu:108266918"/>
<dbReference type="PANTHER" id="PTHR32414">
    <property type="entry name" value="NEUROMEDIN-S"/>
    <property type="match status" value="1"/>
</dbReference>
<keyword evidence="2" id="KW-1185">Reference proteome</keyword>
<dbReference type="GeneID" id="108266918"/>
<evidence type="ECO:0000313" key="2">
    <source>
        <dbReference type="Proteomes" id="UP000221080"/>
    </source>
</evidence>
<dbReference type="OrthoDB" id="9940794at2759"/>
<name>A0A2D0R6N1_ICTPU</name>
<protein>
    <submittedName>
        <fullName evidence="3">Neuromedin-S</fullName>
    </submittedName>
</protein>
<evidence type="ECO:0000313" key="3">
    <source>
        <dbReference type="RefSeq" id="XP_017326239.1"/>
    </source>
</evidence>
<dbReference type="CTD" id="129521"/>
<dbReference type="RefSeq" id="XP_017326239.1">
    <property type="nucleotide sequence ID" value="XM_017470750.3"/>
</dbReference>
<dbReference type="AlphaFoldDB" id="A0A2D0R6N1"/>
<proteinExistence type="predicted"/>
<feature type="chain" id="PRO_5012248893" evidence="1">
    <location>
        <begin position="29"/>
        <end position="138"/>
    </location>
</feature>
<dbReference type="InterPro" id="IPR043253">
    <property type="entry name" value="NmS"/>
</dbReference>
<organism evidence="2 3">
    <name type="scientific">Ictalurus punctatus</name>
    <name type="common">Channel catfish</name>
    <name type="synonym">Silurus punctatus</name>
    <dbReference type="NCBI Taxonomy" id="7998"/>
    <lineage>
        <taxon>Eukaryota</taxon>
        <taxon>Metazoa</taxon>
        <taxon>Chordata</taxon>
        <taxon>Craniata</taxon>
        <taxon>Vertebrata</taxon>
        <taxon>Euteleostomi</taxon>
        <taxon>Actinopterygii</taxon>
        <taxon>Neopterygii</taxon>
        <taxon>Teleostei</taxon>
        <taxon>Ostariophysi</taxon>
        <taxon>Siluriformes</taxon>
        <taxon>Ictaluridae</taxon>
        <taxon>Ictalurus</taxon>
    </lineage>
</organism>